<proteinExistence type="predicted"/>
<reference evidence="1 2" key="1">
    <citation type="submission" date="2024-08" db="EMBL/GenBank/DDBJ databases">
        <title>Insights into the chromosomal genome structure of Flemingia macrophylla.</title>
        <authorList>
            <person name="Ding Y."/>
            <person name="Zhao Y."/>
            <person name="Bi W."/>
            <person name="Wu M."/>
            <person name="Zhao G."/>
            <person name="Gong Y."/>
            <person name="Li W."/>
            <person name="Zhang P."/>
        </authorList>
    </citation>
    <scope>NUCLEOTIDE SEQUENCE [LARGE SCALE GENOMIC DNA]</scope>
    <source>
        <strain evidence="1">DYQJB</strain>
        <tissue evidence="1">Leaf</tissue>
    </source>
</reference>
<gene>
    <name evidence="1" type="ORF">Fmac_019326</name>
</gene>
<sequence>MSYLNRVWMAATVAVAQGHTDPGHKCKTALTSINHTRSRLFSAGALSDFRPLSGVVGSDVTGAVTGNSDVDNRVRQADDSLRKVMYLSCWGQG</sequence>
<keyword evidence="2" id="KW-1185">Reference proteome</keyword>
<dbReference type="EMBL" id="JBGMDY010000006">
    <property type="protein sequence ID" value="KAL2331745.1"/>
    <property type="molecule type" value="Genomic_DNA"/>
</dbReference>
<dbReference type="Pfam" id="PF12609">
    <property type="entry name" value="DUF3774"/>
    <property type="match status" value="1"/>
</dbReference>
<dbReference type="InterPro" id="IPR022251">
    <property type="entry name" value="DUF3774_wound-induced"/>
</dbReference>
<organism evidence="1 2">
    <name type="scientific">Flemingia macrophylla</name>
    <dbReference type="NCBI Taxonomy" id="520843"/>
    <lineage>
        <taxon>Eukaryota</taxon>
        <taxon>Viridiplantae</taxon>
        <taxon>Streptophyta</taxon>
        <taxon>Embryophyta</taxon>
        <taxon>Tracheophyta</taxon>
        <taxon>Spermatophyta</taxon>
        <taxon>Magnoliopsida</taxon>
        <taxon>eudicotyledons</taxon>
        <taxon>Gunneridae</taxon>
        <taxon>Pentapetalae</taxon>
        <taxon>rosids</taxon>
        <taxon>fabids</taxon>
        <taxon>Fabales</taxon>
        <taxon>Fabaceae</taxon>
        <taxon>Papilionoideae</taxon>
        <taxon>50 kb inversion clade</taxon>
        <taxon>NPAAA clade</taxon>
        <taxon>indigoferoid/millettioid clade</taxon>
        <taxon>Phaseoleae</taxon>
        <taxon>Flemingia</taxon>
    </lineage>
</organism>
<dbReference type="PANTHER" id="PTHR33090">
    <property type="entry name" value="DUF3774 DOMAIN PROTEIN-RELATED"/>
    <property type="match status" value="1"/>
</dbReference>
<name>A0ABD1M9F7_9FABA</name>
<comment type="caution">
    <text evidence="1">The sequence shown here is derived from an EMBL/GenBank/DDBJ whole genome shotgun (WGS) entry which is preliminary data.</text>
</comment>
<evidence type="ECO:0000313" key="1">
    <source>
        <dbReference type="EMBL" id="KAL2331745.1"/>
    </source>
</evidence>
<evidence type="ECO:0000313" key="2">
    <source>
        <dbReference type="Proteomes" id="UP001603857"/>
    </source>
</evidence>
<protein>
    <submittedName>
        <fullName evidence="1">Uncharacterized protein</fullName>
    </submittedName>
</protein>
<dbReference type="AlphaFoldDB" id="A0ABD1M9F7"/>
<dbReference type="Proteomes" id="UP001603857">
    <property type="component" value="Unassembled WGS sequence"/>
</dbReference>
<accession>A0ABD1M9F7</accession>